<feature type="signal peptide" evidence="6">
    <location>
        <begin position="1"/>
        <end position="21"/>
    </location>
</feature>
<evidence type="ECO:0000256" key="1">
    <source>
        <dbReference type="ARBA" id="ARBA00004167"/>
    </source>
</evidence>
<evidence type="ECO:0000256" key="2">
    <source>
        <dbReference type="ARBA" id="ARBA00022692"/>
    </source>
</evidence>
<feature type="transmembrane region" description="Helical" evidence="5">
    <location>
        <begin position="1483"/>
        <end position="1505"/>
    </location>
</feature>
<keyword evidence="4 5" id="KW-0472">Membrane</keyword>
<protein>
    <recommendedName>
        <fullName evidence="7">V-type proton ATPase subunit S1/VOA1 transmembrane domain-containing protein</fullName>
    </recommendedName>
</protein>
<keyword evidence="2 5" id="KW-0812">Transmembrane</keyword>
<feature type="domain" description="V-type proton ATPase subunit S1/VOA1 transmembrane" evidence="7">
    <location>
        <begin position="1477"/>
        <end position="1515"/>
    </location>
</feature>
<dbReference type="Gene3D" id="2.60.40.200">
    <property type="entry name" value="Superoxide dismutase, copper/zinc binding domain"/>
    <property type="match status" value="4"/>
</dbReference>
<dbReference type="GO" id="GO:0016020">
    <property type="term" value="C:membrane"/>
    <property type="evidence" value="ECO:0007669"/>
    <property type="project" value="UniProtKB-SubCell"/>
</dbReference>
<dbReference type="SUPFAM" id="SSF49329">
    <property type="entry name" value="Cu,Zn superoxide dismutase-like"/>
    <property type="match status" value="4"/>
</dbReference>
<feature type="chain" id="PRO_5035734558" description="V-type proton ATPase subunit S1/VOA1 transmembrane domain-containing protein" evidence="6">
    <location>
        <begin position="22"/>
        <end position="1527"/>
    </location>
</feature>
<reference evidence="8 9" key="1">
    <citation type="submission" date="2020-04" db="EMBL/GenBank/DDBJ databases">
        <authorList>
            <person name="Wallbank WR R."/>
            <person name="Pardo Diaz C."/>
            <person name="Kozak K."/>
            <person name="Martin S."/>
            <person name="Jiggins C."/>
            <person name="Moest M."/>
            <person name="Warren A I."/>
            <person name="Byers J.R.P. K."/>
            <person name="Montejo-Kovacevich G."/>
            <person name="Yen C E."/>
        </authorList>
    </citation>
    <scope>NUCLEOTIDE SEQUENCE [LARGE SCALE GENOMIC DNA]</scope>
</reference>
<proteinExistence type="predicted"/>
<dbReference type="InterPro" id="IPR036423">
    <property type="entry name" value="SOD-like_Cu/Zn_dom_sf"/>
</dbReference>
<sequence>MFNRLCCYVFISFVFIELSQCLVLRAYLSQHGLHGEVEFSYKNDSLISIRTNLKPTLQYPDGVWRWAIHEFPVDYRHLSKDRCSEAYLGKEVIDLTEELGYLIIPGKDHAEYESKQTLTGPKGLWGKSILFETAERDRIICASIVATDKTYEKNAIAKFTSPVAGTLNFRWLAAREFDDYDSYIQADLYHTKAVPDKGEYTEHKWKLFVTDIFDADKGNYEDNCNVLQLVFDPENSGDGMSVGDLDSRLGLIKVARDANVMKTKTLFKDEVINVLRNDMEVTKRSLYVVIYDNRHADSFLACAKLRLIPPKSTKALINMDGIRGIVEFNQRSPFDPTWTNFQLGAADQDYESNLRFVSSITHYYIRELPPRIQEPEDVQILCNTTGALYNPSGVDLNSIPPPGMGTQDQYPIGDLLGKHKDRTEYLNHKYLLPGLVNELSGAYWDVYLPLQGPHSVVHRAMVIQRRKPKQDVCGTVMLYEADTEYQTRMASAQVVFRYPIVGRVVFRQPQDRPWEDTVIIVESMVHADGANVNNSADHRWAIHEHAPGADYYNWTARCLSAGQVYQPHLLDIDTRHPESYCRPGLEGLCQLGDFTTRHGTLSVAGKKADSARLTRRLFTDSVIALAGKYAIMRKSLVIFDDHGPVARGERMACSIVNGLHRRKAVIRDWFGNGNPAPVKGRIEMTQQSEYDVTNVQVTLDYLDDVNNYKIHVVPVERDLEFPCERTTLYDTFNPFHVNKSLSPPPLKGTADQYELGDLGIKYGMIESRSLTTVYNETQLSLFGLYSILGRSVVLHRKNNRRWACSSIERGYSPSEARELRAIASFHHPGGFARGYVRMTQLIHNDGSASDTIIEVKLRHPGVRDTNLTRNHNWAIFVNPVGVDAAVSVTNTRCVAGGYRWNPYFTQLADPLNHDLYNQECGADNPLRCDVGDLTARLGTISVGAERQMFIDSNFPLEGKVSALGRSIVIFGPDRSSERFACANIEPDKDIIKYVNIMKPPRFVIGMFLEEIRRVMGVPEWMLSVDARRTRTLHGGTCVQLLLHFTGPQANRLELDFTRLLASGRLDSPSILIPGFVNTKRKKTISYRHCGVTDPNEEKKNTYFFSGNGASDLRPEAVVPLITNLERFLEYLHYKDKVCIYSCDAGGSGMLPKVQANLEGPFLFFGSKSLEKYKRPALTYLDQDDLMRIYGEAEAIVVFNNQDSVPLSSLYFPRLRKMLEGQTTLVLPQDFLDVHPDYISNETQVLTLEGPWSERDAQMTETFARLQDIYGAGKVLGILGNSVSQSQSVDYLDGEPWSRVRRQAFTNDSISTPDEDKPQKRQRHALYNATGPAGKALLYSSGWPELRRINGTTIRLSTPVGSPTIKPTRLYTMLVVRFVNTESKDPKDKITLEFSFKQSAGWWTAVGVEVKFNLETTGLSLTAPPPSDAPSAVLGRSYRCSLPLVYSSDEATLTLPNIHVQMFMDSTEAFDDAFDCIGFTTVPIWSGLLATFVTLIFLGVTISMIMDIKTMDCFENNRSRQLTITVTE</sequence>
<dbReference type="InterPro" id="IPR053257">
    <property type="entry name" value="Cu-only_SOD"/>
</dbReference>
<organism evidence="8 9">
    <name type="scientific">Arctia plantaginis</name>
    <name type="common">Wood tiger moth</name>
    <name type="synonym">Phalaena plantaginis</name>
    <dbReference type="NCBI Taxonomy" id="874455"/>
    <lineage>
        <taxon>Eukaryota</taxon>
        <taxon>Metazoa</taxon>
        <taxon>Ecdysozoa</taxon>
        <taxon>Arthropoda</taxon>
        <taxon>Hexapoda</taxon>
        <taxon>Insecta</taxon>
        <taxon>Pterygota</taxon>
        <taxon>Neoptera</taxon>
        <taxon>Endopterygota</taxon>
        <taxon>Lepidoptera</taxon>
        <taxon>Glossata</taxon>
        <taxon>Ditrysia</taxon>
        <taxon>Noctuoidea</taxon>
        <taxon>Erebidae</taxon>
        <taxon>Arctiinae</taxon>
        <taxon>Arctia</taxon>
    </lineage>
</organism>
<keyword evidence="6" id="KW-0732">Signal</keyword>
<comment type="subcellular location">
    <subcellularLocation>
        <location evidence="1">Membrane</location>
        <topology evidence="1">Single-pass membrane protein</topology>
    </subcellularLocation>
</comment>
<dbReference type="Gene3D" id="2.40.160.110">
    <property type="match status" value="1"/>
</dbReference>
<comment type="caution">
    <text evidence="8">The sequence shown here is derived from an EMBL/GenBank/DDBJ whole genome shotgun (WGS) entry which is preliminary data.</text>
</comment>
<dbReference type="GO" id="GO:0046872">
    <property type="term" value="F:metal ion binding"/>
    <property type="evidence" value="ECO:0007669"/>
    <property type="project" value="InterPro"/>
</dbReference>
<evidence type="ECO:0000256" key="3">
    <source>
        <dbReference type="ARBA" id="ARBA00022989"/>
    </source>
</evidence>
<dbReference type="Proteomes" id="UP000494256">
    <property type="component" value="Unassembled WGS sequence"/>
</dbReference>
<dbReference type="GO" id="GO:0006801">
    <property type="term" value="P:superoxide metabolic process"/>
    <property type="evidence" value="ECO:0007669"/>
    <property type="project" value="InterPro"/>
</dbReference>
<dbReference type="PANTHER" id="PTHR20910:SF1">
    <property type="entry name" value="SUPEROXIDE DISMUTASE COPPER_ZINC BINDING DOMAIN-CONTAINING PROTEIN"/>
    <property type="match status" value="1"/>
</dbReference>
<evidence type="ECO:0000256" key="5">
    <source>
        <dbReference type="SAM" id="Phobius"/>
    </source>
</evidence>
<dbReference type="Pfam" id="PF20520">
    <property type="entry name" value="Ac45-VOA1_TM"/>
    <property type="match status" value="1"/>
</dbReference>
<evidence type="ECO:0000313" key="8">
    <source>
        <dbReference type="EMBL" id="CAB3257595.1"/>
    </source>
</evidence>
<dbReference type="EMBL" id="CADEBD010000553">
    <property type="protein sequence ID" value="CAB3257595.1"/>
    <property type="molecule type" value="Genomic_DNA"/>
</dbReference>
<evidence type="ECO:0000256" key="6">
    <source>
        <dbReference type="SAM" id="SignalP"/>
    </source>
</evidence>
<evidence type="ECO:0000256" key="4">
    <source>
        <dbReference type="ARBA" id="ARBA00023136"/>
    </source>
</evidence>
<accession>A0A8S1B7C0</accession>
<evidence type="ECO:0000259" key="7">
    <source>
        <dbReference type="Pfam" id="PF20520"/>
    </source>
</evidence>
<keyword evidence="3 5" id="KW-1133">Transmembrane helix</keyword>
<gene>
    <name evidence="8" type="ORF">APLA_LOCUS15919</name>
</gene>
<name>A0A8S1B7C0_ARCPL</name>
<dbReference type="OrthoDB" id="10266080at2759"/>
<dbReference type="InterPro" id="IPR046756">
    <property type="entry name" value="VAS1/VOA1_TM"/>
</dbReference>
<evidence type="ECO:0000313" key="9">
    <source>
        <dbReference type="Proteomes" id="UP000494256"/>
    </source>
</evidence>
<dbReference type="PANTHER" id="PTHR20910">
    <property type="entry name" value="AGAP001623-PA"/>
    <property type="match status" value="1"/>
</dbReference>